<dbReference type="Proteomes" id="UP000030665">
    <property type="component" value="Unassembled WGS sequence"/>
</dbReference>
<evidence type="ECO:0000256" key="10">
    <source>
        <dbReference type="PROSITE-ProRule" id="PRU00282"/>
    </source>
</evidence>
<dbReference type="OrthoDB" id="2139348at2759"/>
<evidence type="ECO:0000256" key="8">
    <source>
        <dbReference type="ARBA" id="ARBA00023128"/>
    </source>
</evidence>
<evidence type="ECO:0000256" key="3">
    <source>
        <dbReference type="ARBA" id="ARBA00022448"/>
    </source>
</evidence>
<keyword evidence="7" id="KW-1133">Transmembrane helix</keyword>
<dbReference type="SUPFAM" id="SSF103506">
    <property type="entry name" value="Mitochondrial carrier"/>
    <property type="match status" value="1"/>
</dbReference>
<accession>A0A077Z2J7</accession>
<dbReference type="GO" id="GO:0005743">
    <property type="term" value="C:mitochondrial inner membrane"/>
    <property type="evidence" value="ECO:0007669"/>
    <property type="project" value="UniProtKB-SubCell"/>
</dbReference>
<keyword evidence="13" id="KW-1185">Reference proteome</keyword>
<dbReference type="InterPro" id="IPR052465">
    <property type="entry name" value="Mito_NAD+_Carrier"/>
</dbReference>
<keyword evidence="5" id="KW-0677">Repeat</keyword>
<dbReference type="AlphaFoldDB" id="A0A077Z2J7"/>
<dbReference type="Gene3D" id="1.50.40.10">
    <property type="entry name" value="Mitochondrial carrier domain"/>
    <property type="match status" value="1"/>
</dbReference>
<dbReference type="STRING" id="36087.A0A077Z2J7"/>
<keyword evidence="6" id="KW-0999">Mitochondrion inner membrane</keyword>
<comment type="subcellular location">
    <subcellularLocation>
        <location evidence="1">Mitochondrion inner membrane</location>
        <topology evidence="1">Multi-pass membrane protein</topology>
    </subcellularLocation>
</comment>
<evidence type="ECO:0000256" key="5">
    <source>
        <dbReference type="ARBA" id="ARBA00022737"/>
    </source>
</evidence>
<protein>
    <submittedName>
        <fullName evidence="12">Mito carr domain containing protein</fullName>
    </submittedName>
</protein>
<sequence>MERRNREPAAVPVSLVRLNAINLPKDYLCGWGAALIETTCTYPFSKLVVRQQLYGVHLLRALTEMRTEGISKLYRGILPPLMQRTSSRCIMFGTYNHYRRFLGCNDGHRWTIRTTIAAFLAGCTEAFLCPFERVQTILQSPKYHGLYKNAFDVFWKLRRHGLSEYYRGMSAILLRNGCSNALFFPSRDPLKELVTRRLASYMEKEELNVSNDLIHLLGDFVTGCILGASLSTLFFPLNMLKTHAQASIGGPFVSLPSALLQVFKERGYSIKKLYYGVHANYTRSMITWGITNAAYEFLERHLYHDHLTIQS</sequence>
<organism evidence="12 13">
    <name type="scientific">Trichuris trichiura</name>
    <name type="common">Whipworm</name>
    <name type="synonym">Trichocephalus trichiurus</name>
    <dbReference type="NCBI Taxonomy" id="36087"/>
    <lineage>
        <taxon>Eukaryota</taxon>
        <taxon>Metazoa</taxon>
        <taxon>Ecdysozoa</taxon>
        <taxon>Nematoda</taxon>
        <taxon>Enoplea</taxon>
        <taxon>Dorylaimia</taxon>
        <taxon>Trichinellida</taxon>
        <taxon>Trichuridae</taxon>
        <taxon>Trichuris</taxon>
    </lineage>
</organism>
<evidence type="ECO:0000256" key="7">
    <source>
        <dbReference type="ARBA" id="ARBA00022989"/>
    </source>
</evidence>
<keyword evidence="9 10" id="KW-0472">Membrane</keyword>
<proteinExistence type="inferred from homology"/>
<keyword evidence="4 10" id="KW-0812">Transmembrane</keyword>
<evidence type="ECO:0000256" key="4">
    <source>
        <dbReference type="ARBA" id="ARBA00022692"/>
    </source>
</evidence>
<evidence type="ECO:0000256" key="1">
    <source>
        <dbReference type="ARBA" id="ARBA00004448"/>
    </source>
</evidence>
<evidence type="ECO:0000256" key="11">
    <source>
        <dbReference type="RuleBase" id="RU000488"/>
    </source>
</evidence>
<keyword evidence="8" id="KW-0496">Mitochondrion</keyword>
<evidence type="ECO:0000256" key="6">
    <source>
        <dbReference type="ARBA" id="ARBA00022792"/>
    </source>
</evidence>
<feature type="repeat" description="Solcar" evidence="10">
    <location>
        <begin position="113"/>
        <end position="193"/>
    </location>
</feature>
<reference evidence="12" key="2">
    <citation type="submission" date="2014-03" db="EMBL/GenBank/DDBJ databases">
        <title>The whipworm genome and dual-species transcriptomics of an intimate host-pathogen interaction.</title>
        <authorList>
            <person name="Foth B.J."/>
            <person name="Tsai I.J."/>
            <person name="Reid A.J."/>
            <person name="Bancroft A.J."/>
            <person name="Nichol S."/>
            <person name="Tracey A."/>
            <person name="Holroyd N."/>
            <person name="Cotton J.A."/>
            <person name="Stanley E.J."/>
            <person name="Zarowiecki M."/>
            <person name="Liu J.Z."/>
            <person name="Huckvale T."/>
            <person name="Cooper P.J."/>
            <person name="Grencis R.K."/>
            <person name="Berriman M."/>
        </authorList>
    </citation>
    <scope>NUCLEOTIDE SEQUENCE [LARGE SCALE GENOMIC DNA]</scope>
</reference>
<name>A0A077Z2J7_TRITR</name>
<dbReference type="GO" id="GO:0051724">
    <property type="term" value="F:NAD transmembrane transporter activity"/>
    <property type="evidence" value="ECO:0007669"/>
    <property type="project" value="TreeGrafter"/>
</dbReference>
<evidence type="ECO:0000256" key="2">
    <source>
        <dbReference type="ARBA" id="ARBA00006375"/>
    </source>
</evidence>
<dbReference type="PANTHER" id="PTHR46131:SF1">
    <property type="entry name" value="SD08549P"/>
    <property type="match status" value="1"/>
</dbReference>
<dbReference type="InterPro" id="IPR018108">
    <property type="entry name" value="MCP_transmembrane"/>
</dbReference>
<feature type="repeat" description="Solcar" evidence="10">
    <location>
        <begin position="21"/>
        <end position="101"/>
    </location>
</feature>
<evidence type="ECO:0000313" key="13">
    <source>
        <dbReference type="Proteomes" id="UP000030665"/>
    </source>
</evidence>
<evidence type="ECO:0000313" key="12">
    <source>
        <dbReference type="EMBL" id="CDW54104.1"/>
    </source>
</evidence>
<dbReference type="PROSITE" id="PS50920">
    <property type="entry name" value="SOLCAR"/>
    <property type="match status" value="2"/>
</dbReference>
<dbReference type="InterPro" id="IPR023395">
    <property type="entry name" value="MCP_dom_sf"/>
</dbReference>
<reference evidence="12" key="1">
    <citation type="submission" date="2014-01" db="EMBL/GenBank/DDBJ databases">
        <authorList>
            <person name="Aslett M."/>
        </authorList>
    </citation>
    <scope>NUCLEOTIDE SEQUENCE</scope>
</reference>
<dbReference type="PANTHER" id="PTHR46131">
    <property type="entry name" value="SD08549P"/>
    <property type="match status" value="1"/>
</dbReference>
<dbReference type="Pfam" id="PF00153">
    <property type="entry name" value="Mito_carr"/>
    <property type="match status" value="3"/>
</dbReference>
<dbReference type="EMBL" id="HG805880">
    <property type="protein sequence ID" value="CDW54104.1"/>
    <property type="molecule type" value="Genomic_DNA"/>
</dbReference>
<keyword evidence="3 11" id="KW-0813">Transport</keyword>
<comment type="similarity">
    <text evidence="2 11">Belongs to the mitochondrial carrier (TC 2.A.29) family.</text>
</comment>
<gene>
    <name evidence="12" type="ORF">TTRE_0000237301</name>
</gene>
<evidence type="ECO:0000256" key="9">
    <source>
        <dbReference type="ARBA" id="ARBA00023136"/>
    </source>
</evidence>